<comment type="caution">
    <text evidence="4">The sequence shown here is derived from an EMBL/GenBank/DDBJ whole genome shotgun (WGS) entry which is preliminary data.</text>
</comment>
<evidence type="ECO:0000256" key="1">
    <source>
        <dbReference type="SAM" id="MobiDB-lite"/>
    </source>
</evidence>
<feature type="signal peptide" evidence="2">
    <location>
        <begin position="1"/>
        <end position="19"/>
    </location>
</feature>
<keyword evidence="2" id="KW-0732">Signal</keyword>
<feature type="compositionally biased region" description="Acidic residues" evidence="1">
    <location>
        <begin position="211"/>
        <end position="226"/>
    </location>
</feature>
<dbReference type="Proteomes" id="UP001189429">
    <property type="component" value="Unassembled WGS sequence"/>
</dbReference>
<evidence type="ECO:0000313" key="4">
    <source>
        <dbReference type="EMBL" id="CAK0791954.1"/>
    </source>
</evidence>
<dbReference type="InterPro" id="IPR029463">
    <property type="entry name" value="Lys_MEP"/>
</dbReference>
<feature type="domain" description="Lysine-specific metallo-endopeptidase" evidence="3">
    <location>
        <begin position="315"/>
        <end position="477"/>
    </location>
</feature>
<dbReference type="InterPro" id="IPR024079">
    <property type="entry name" value="MetalloPept_cat_dom_sf"/>
</dbReference>
<proteinExistence type="predicted"/>
<dbReference type="SMART" id="SM01351">
    <property type="entry name" value="Aspzincin_M35"/>
    <property type="match status" value="1"/>
</dbReference>
<accession>A0ABN9PKC7</accession>
<dbReference type="Gene3D" id="3.40.390.10">
    <property type="entry name" value="Collagenase (Catalytic Domain)"/>
    <property type="match status" value="1"/>
</dbReference>
<evidence type="ECO:0000313" key="5">
    <source>
        <dbReference type="Proteomes" id="UP001189429"/>
    </source>
</evidence>
<evidence type="ECO:0000259" key="3">
    <source>
        <dbReference type="SMART" id="SM01351"/>
    </source>
</evidence>
<gene>
    <name evidence="4" type="ORF">PCOR1329_LOCUS2717</name>
</gene>
<name>A0ABN9PKC7_9DINO</name>
<dbReference type="Pfam" id="PF14521">
    <property type="entry name" value="Aspzincin_M35"/>
    <property type="match status" value="1"/>
</dbReference>
<reference evidence="4" key="1">
    <citation type="submission" date="2023-10" db="EMBL/GenBank/DDBJ databases">
        <authorList>
            <person name="Chen Y."/>
            <person name="Shah S."/>
            <person name="Dougan E. K."/>
            <person name="Thang M."/>
            <person name="Chan C."/>
        </authorList>
    </citation>
    <scope>NUCLEOTIDE SEQUENCE [LARGE SCALE GENOMIC DNA]</scope>
</reference>
<dbReference type="SUPFAM" id="SSF55486">
    <property type="entry name" value="Metalloproteases ('zincins'), catalytic domain"/>
    <property type="match status" value="1"/>
</dbReference>
<protein>
    <recommendedName>
        <fullName evidence="3">Lysine-specific metallo-endopeptidase domain-containing protein</fullName>
    </recommendedName>
</protein>
<sequence>MLRCTAGVQAALLLGGASAQDLFVPSQPGTKFGKEYTVDERGFKIRRYTASNDMLEDIPANRRLHWIFNNSFAVDIKDFPELCDSSIVEDTCKLFNGDTDTDSIKPSNVQGVLSATVESVADLWEAVGLPIPARCMDLCHAVVSWLEQHAHVVPPKSDLGCSQNEKTGKHDCDIDLSPPSVHDSGGSSETELPVFDHDLLDENNQDIPPDSLDDEEEDEFEADGEDGVEYAMNEIAVEIAHMFRIYPEVVTAVEIEEDLLDDDDRAEDKNLRGSPETGRRLSWGGSGGGGYGGSFRDKIRITEQKAIAYIATAVREFNRKNTKRHMDKWFGRRAFSDPSSRNRVKNVLTSVNRMLSHVEYVYPGPECSPNTYAYVYPQAYTCGSSAEYKRDACTKTRGGKFVFYMCQLTMRSSIDVQIETLTHEGSHHATAYTDDVCMDYSNPCSQTAYGRSPCQQLASRNPTKALKNADNYCYYINDITDVGR</sequence>
<keyword evidence="5" id="KW-1185">Reference proteome</keyword>
<evidence type="ECO:0000256" key="2">
    <source>
        <dbReference type="SAM" id="SignalP"/>
    </source>
</evidence>
<feature type="region of interest" description="Disordered" evidence="1">
    <location>
        <begin position="265"/>
        <end position="285"/>
    </location>
</feature>
<dbReference type="EMBL" id="CAUYUJ010000685">
    <property type="protein sequence ID" value="CAK0791954.1"/>
    <property type="molecule type" value="Genomic_DNA"/>
</dbReference>
<feature type="chain" id="PRO_5046845648" description="Lysine-specific metallo-endopeptidase domain-containing protein" evidence="2">
    <location>
        <begin position="20"/>
        <end position="484"/>
    </location>
</feature>
<feature type="region of interest" description="Disordered" evidence="1">
    <location>
        <begin position="156"/>
        <end position="226"/>
    </location>
</feature>
<organism evidence="4 5">
    <name type="scientific">Prorocentrum cordatum</name>
    <dbReference type="NCBI Taxonomy" id="2364126"/>
    <lineage>
        <taxon>Eukaryota</taxon>
        <taxon>Sar</taxon>
        <taxon>Alveolata</taxon>
        <taxon>Dinophyceae</taxon>
        <taxon>Prorocentrales</taxon>
        <taxon>Prorocentraceae</taxon>
        <taxon>Prorocentrum</taxon>
    </lineage>
</organism>